<evidence type="ECO:0000256" key="6">
    <source>
        <dbReference type="ARBA" id="ARBA00023134"/>
    </source>
</evidence>
<dbReference type="InterPro" id="IPR042101">
    <property type="entry name" value="SRP54_N_sf"/>
</dbReference>
<feature type="domain" description="SRP54-type proteins GTP-binding" evidence="11">
    <location>
        <begin position="268"/>
        <end position="281"/>
    </location>
</feature>
<dbReference type="PROSITE" id="PS00300">
    <property type="entry name" value="SRP54"/>
    <property type="match status" value="1"/>
</dbReference>
<dbReference type="Pfam" id="PF00448">
    <property type="entry name" value="SRP54"/>
    <property type="match status" value="1"/>
</dbReference>
<dbReference type="SUPFAM" id="SSF47364">
    <property type="entry name" value="Domain of the SRP/SRP receptor G-proteins"/>
    <property type="match status" value="1"/>
</dbReference>
<gene>
    <name evidence="10" type="primary">srp54</name>
    <name evidence="12" type="ordered locus">Metig_1229</name>
</gene>
<dbReference type="SMART" id="SM00962">
    <property type="entry name" value="SRP54"/>
    <property type="match status" value="1"/>
</dbReference>
<evidence type="ECO:0000256" key="10">
    <source>
        <dbReference type="HAMAP-Rule" id="MF_00306"/>
    </source>
</evidence>
<accession>F6BE89</accession>
<dbReference type="InterPro" id="IPR027417">
    <property type="entry name" value="P-loop_NTPase"/>
</dbReference>
<dbReference type="GO" id="GO:0008312">
    <property type="term" value="F:7S RNA binding"/>
    <property type="evidence" value="ECO:0007669"/>
    <property type="project" value="UniProtKB-UniRule"/>
</dbReference>
<keyword evidence="7 10" id="KW-0733">Signal recognition particle</keyword>
<dbReference type="FunFam" id="1.20.120.140:FF:000001">
    <property type="entry name" value="Signal recognition particle GTPase"/>
    <property type="match status" value="1"/>
</dbReference>
<keyword evidence="8 10" id="KW-0687">Ribonucleoprotein</keyword>
<dbReference type="GO" id="GO:0003924">
    <property type="term" value="F:GTPase activity"/>
    <property type="evidence" value="ECO:0007669"/>
    <property type="project" value="UniProtKB-UniRule"/>
</dbReference>
<proteinExistence type="inferred from homology"/>
<dbReference type="EMBL" id="CP002737">
    <property type="protein sequence ID" value="AEF96766.1"/>
    <property type="molecule type" value="Genomic_DNA"/>
</dbReference>
<keyword evidence="4 10" id="KW-0378">Hydrolase</keyword>
<dbReference type="SUPFAM" id="SSF47446">
    <property type="entry name" value="Signal peptide-binding domain"/>
    <property type="match status" value="1"/>
</dbReference>
<evidence type="ECO:0000256" key="1">
    <source>
        <dbReference type="ARBA" id="ARBA00005450"/>
    </source>
</evidence>
<dbReference type="InterPro" id="IPR000897">
    <property type="entry name" value="SRP54_GTPase_dom"/>
</dbReference>
<dbReference type="STRING" id="880724.Metig_1229"/>
<dbReference type="SUPFAM" id="SSF52540">
    <property type="entry name" value="P-loop containing nucleoside triphosphate hydrolases"/>
    <property type="match status" value="1"/>
</dbReference>
<evidence type="ECO:0000259" key="11">
    <source>
        <dbReference type="PROSITE" id="PS00300"/>
    </source>
</evidence>
<dbReference type="KEGG" id="mig:Metig_1229"/>
<evidence type="ECO:0000313" key="13">
    <source>
        <dbReference type="Proteomes" id="UP000009227"/>
    </source>
</evidence>
<dbReference type="InterPro" id="IPR013822">
    <property type="entry name" value="Signal_recog_particl_SRP54_hlx"/>
</dbReference>
<evidence type="ECO:0000256" key="2">
    <source>
        <dbReference type="ARBA" id="ARBA00022490"/>
    </source>
</evidence>
<dbReference type="InterPro" id="IPR004125">
    <property type="entry name" value="Signal_recog_particle_SRP54_M"/>
</dbReference>
<keyword evidence="13" id="KW-1185">Reference proteome</keyword>
<evidence type="ECO:0000256" key="9">
    <source>
        <dbReference type="ARBA" id="ARBA00064051"/>
    </source>
</evidence>
<dbReference type="Proteomes" id="UP000009227">
    <property type="component" value="Chromosome"/>
</dbReference>
<sequence>MLEKLGESINKALNKIKNATFVDKKLVKEVIKDIQKALIQADVNVKLVLQMSKTIEKRAIEETPPKGFSKKEHIIKIVYEELVKLLGEEPKPLELNPKKQTVILLVGIQGSGKTTTAAKLARYIQKRGLKPALIAADTYRPAAYEQLKQLAEKIHVPLYGDETRTKSPIDIAKEGLEKFKKADVIIIDTAGRHKEEKGLLEEMKMMKEITNPDEIILVIDGTLGQQARNQAKAFKDAVGDIGSIIVTKLDGSAKGGGALSAVAEIKAPIKFIGTGEGIDDLEPFDPKKFISRLLGMGDLDSLLEKADELVDEKTEESIDAILRGKFTLNELYAQLEAINKMGPIKQIMNMIPGFGAGLPKEVVQITEQKLKKYRIIMDSMTKEEKENPEIIKASRIERIARGAGVKPEEVKELLRYYATTKRAIENLKRGKMLKMGGPIGQIMRQLMFKEK</sequence>
<dbReference type="FunFam" id="3.40.50.300:FF:000022">
    <property type="entry name" value="Signal recognition particle 54 kDa subunit"/>
    <property type="match status" value="1"/>
</dbReference>
<keyword evidence="3 10" id="KW-0547">Nucleotide-binding</keyword>
<comment type="similarity">
    <text evidence="1 10">Belongs to the GTP-binding SRP family. SRP54 subfamily.</text>
</comment>
<evidence type="ECO:0000313" key="12">
    <source>
        <dbReference type="EMBL" id="AEF96766.1"/>
    </source>
</evidence>
<comment type="domain">
    <text evidence="10">Composed of three domains: the N-terminal N domain, which is responsible for interactions with the ribosome, the central G domain, which binds GTP, and the C-terminal M domain, which binds the RNA and the signal sequence of the RNC.</text>
</comment>
<dbReference type="PANTHER" id="PTHR11564">
    <property type="entry name" value="SIGNAL RECOGNITION PARTICLE 54K PROTEIN SRP54"/>
    <property type="match status" value="1"/>
</dbReference>
<dbReference type="HOGENOM" id="CLU_009301_6_0_2"/>
<keyword evidence="6 10" id="KW-0342">GTP-binding</keyword>
<comment type="function">
    <text evidence="10">Involved in targeting and insertion of nascent membrane proteins into the cytoplasmic membrane. Binds to the hydrophobic signal sequence of the ribosome-nascent chain (RNC) as it emerges from the ribosomes. The SRP-RNC complex is then targeted to the cytoplasmic membrane where it interacts with the SRP receptor FtsY.</text>
</comment>
<name>F6BE89_METIK</name>
<dbReference type="InterPro" id="IPR036891">
    <property type="entry name" value="Signal_recog_part_SRP54_M_sf"/>
</dbReference>
<evidence type="ECO:0000256" key="4">
    <source>
        <dbReference type="ARBA" id="ARBA00022801"/>
    </source>
</evidence>
<evidence type="ECO:0000256" key="8">
    <source>
        <dbReference type="ARBA" id="ARBA00023274"/>
    </source>
</evidence>
<dbReference type="GO" id="GO:0005525">
    <property type="term" value="F:GTP binding"/>
    <property type="evidence" value="ECO:0007669"/>
    <property type="project" value="UniProtKB-UniRule"/>
</dbReference>
<keyword evidence="2 10" id="KW-0963">Cytoplasm</keyword>
<evidence type="ECO:0000256" key="3">
    <source>
        <dbReference type="ARBA" id="ARBA00022741"/>
    </source>
</evidence>
<dbReference type="InterPro" id="IPR036225">
    <property type="entry name" value="SRP/SRP_N"/>
</dbReference>
<comment type="subcellular location">
    <subcellularLocation>
        <location evidence="10">Cytoplasm</location>
    </subcellularLocation>
    <text evidence="10">The SRP-RNC complex is targeted to the cytoplasmic membrane.</text>
</comment>
<dbReference type="Gene3D" id="3.40.50.300">
    <property type="entry name" value="P-loop containing nucleotide triphosphate hydrolases"/>
    <property type="match status" value="1"/>
</dbReference>
<dbReference type="Gene3D" id="1.20.120.140">
    <property type="entry name" value="Signal recognition particle SRP54, nucleotide-binding domain"/>
    <property type="match status" value="1"/>
</dbReference>
<dbReference type="SMART" id="SM00963">
    <property type="entry name" value="SRP54_N"/>
    <property type="match status" value="1"/>
</dbReference>
<dbReference type="GeneID" id="10644090"/>
<keyword evidence="5 10" id="KW-0694">RNA-binding</keyword>
<dbReference type="EC" id="3.6.5.4" evidence="10"/>
<evidence type="ECO:0000256" key="5">
    <source>
        <dbReference type="ARBA" id="ARBA00022884"/>
    </source>
</evidence>
<dbReference type="RefSeq" id="WP_013799365.1">
    <property type="nucleotide sequence ID" value="NC_015562.1"/>
</dbReference>
<dbReference type="SMART" id="SM00382">
    <property type="entry name" value="AAA"/>
    <property type="match status" value="1"/>
</dbReference>
<dbReference type="AlphaFoldDB" id="F6BE89"/>
<comment type="catalytic activity">
    <reaction evidence="10">
        <text>GTP + H2O = GDP + phosphate + H(+)</text>
        <dbReference type="Rhea" id="RHEA:19669"/>
        <dbReference type="ChEBI" id="CHEBI:15377"/>
        <dbReference type="ChEBI" id="CHEBI:15378"/>
        <dbReference type="ChEBI" id="CHEBI:37565"/>
        <dbReference type="ChEBI" id="CHEBI:43474"/>
        <dbReference type="ChEBI" id="CHEBI:58189"/>
        <dbReference type="EC" id="3.6.5.4"/>
    </reaction>
</comment>
<dbReference type="PANTHER" id="PTHR11564:SF5">
    <property type="entry name" value="SIGNAL RECOGNITION PARTICLE SUBUNIT SRP54"/>
    <property type="match status" value="1"/>
</dbReference>
<dbReference type="CDD" id="cd17875">
    <property type="entry name" value="SRP54_G"/>
    <property type="match status" value="1"/>
</dbReference>
<evidence type="ECO:0000256" key="7">
    <source>
        <dbReference type="ARBA" id="ARBA00023135"/>
    </source>
</evidence>
<dbReference type="Pfam" id="PF02978">
    <property type="entry name" value="SRP_SPB"/>
    <property type="match status" value="1"/>
</dbReference>
<dbReference type="InterPro" id="IPR022941">
    <property type="entry name" value="SRP54"/>
</dbReference>
<dbReference type="HAMAP" id="MF_00306">
    <property type="entry name" value="SRP54"/>
    <property type="match status" value="1"/>
</dbReference>
<dbReference type="GO" id="GO:0006614">
    <property type="term" value="P:SRP-dependent cotranslational protein targeting to membrane"/>
    <property type="evidence" value="ECO:0007669"/>
    <property type="project" value="InterPro"/>
</dbReference>
<dbReference type="GO" id="GO:0048500">
    <property type="term" value="C:signal recognition particle"/>
    <property type="evidence" value="ECO:0007669"/>
    <property type="project" value="UniProtKB-UniRule"/>
</dbReference>
<dbReference type="OrthoDB" id="52849at2157"/>
<protein>
    <recommendedName>
        <fullName evidence="10">Signal recognition particle 54 kDa protein</fullName>
        <shortName evidence="10">SRP54</shortName>
        <ecNumber evidence="10">3.6.5.4</ecNumber>
    </recommendedName>
</protein>
<dbReference type="Pfam" id="PF02881">
    <property type="entry name" value="SRP54_N"/>
    <property type="match status" value="1"/>
</dbReference>
<dbReference type="Gene3D" id="1.10.260.30">
    <property type="entry name" value="Signal recognition particle, SRP54 subunit, M-domain"/>
    <property type="match status" value="1"/>
</dbReference>
<feature type="binding site" evidence="10">
    <location>
        <begin position="107"/>
        <end position="114"/>
    </location>
    <ligand>
        <name>GTP</name>
        <dbReference type="ChEBI" id="CHEBI:37565"/>
    </ligand>
</feature>
<dbReference type="InterPro" id="IPR003593">
    <property type="entry name" value="AAA+_ATPase"/>
</dbReference>
<feature type="binding site" evidence="10">
    <location>
        <begin position="247"/>
        <end position="250"/>
    </location>
    <ligand>
        <name>GTP</name>
        <dbReference type="ChEBI" id="CHEBI:37565"/>
    </ligand>
</feature>
<reference evidence="12 13" key="1">
    <citation type="submission" date="2011-05" db="EMBL/GenBank/DDBJ databases">
        <title>Complete sequence of Methanotorris igneus Kol 5.</title>
        <authorList>
            <consortium name="US DOE Joint Genome Institute"/>
            <person name="Lucas S."/>
            <person name="Han J."/>
            <person name="Lapidus A."/>
            <person name="Cheng J.-F."/>
            <person name="Goodwin L."/>
            <person name="Pitluck S."/>
            <person name="Peters L."/>
            <person name="Mikhailova N."/>
            <person name="Chertkov O."/>
            <person name="Han C."/>
            <person name="Tapia R."/>
            <person name="Land M."/>
            <person name="Hauser L."/>
            <person name="Kyrpides N."/>
            <person name="Ivanova N."/>
            <person name="Pagani I."/>
            <person name="Sieprawska-Lupa M."/>
            <person name="Whitman W."/>
            <person name="Woyke T."/>
        </authorList>
    </citation>
    <scope>NUCLEOTIDE SEQUENCE [LARGE SCALE GENOMIC DNA]</scope>
    <source>
        <strain evidence="13">DSM 5666 / JCM 11834 / Kol 5</strain>
    </source>
</reference>
<organism evidence="13">
    <name type="scientific">Methanotorris igneus (strain DSM 5666 / JCM 11834 / Kol 5)</name>
    <dbReference type="NCBI Taxonomy" id="880724"/>
    <lineage>
        <taxon>Archaea</taxon>
        <taxon>Methanobacteriati</taxon>
        <taxon>Methanobacteriota</taxon>
        <taxon>Methanomada group</taxon>
        <taxon>Methanococci</taxon>
        <taxon>Methanococcales</taxon>
        <taxon>Methanocaldococcaceae</taxon>
        <taxon>Methanotorris</taxon>
    </lineage>
</organism>
<comment type="subunit">
    <text evidence="9 10">Part of the signal recognition particle protein translocation system, which is composed of SRP and FtsY. Archaeal SRP consists of a 7S RNA molecule of 300 nucleotides and two protein subunits: SRP54 and SRP19.</text>
</comment>
<feature type="binding site" evidence="10">
    <location>
        <begin position="188"/>
        <end position="192"/>
    </location>
    <ligand>
        <name>GTP</name>
        <dbReference type="ChEBI" id="CHEBI:37565"/>
    </ligand>
</feature>